<dbReference type="GO" id="GO:0005739">
    <property type="term" value="C:mitochondrion"/>
    <property type="evidence" value="ECO:0007669"/>
    <property type="project" value="TreeGrafter"/>
</dbReference>
<evidence type="ECO:0000256" key="2">
    <source>
        <dbReference type="ARBA" id="ARBA00023186"/>
    </source>
</evidence>
<dbReference type="Proteomes" id="UP001375240">
    <property type="component" value="Unassembled WGS sequence"/>
</dbReference>
<dbReference type="AlphaFoldDB" id="A0AAV9UAT1"/>
<sequence length="255" mass="27998">MKAASTARRLARACADRRISIPVASIRPLPSSTRTPHPSAYPPTRHLSSTPLRLSSSSSSSSTTEPSTSSQTTATPLKTYYTLFPQTLSKGPPPAGPFTIPLRALRTEFLALQQRTHPDLFPPSRRRAAEAASAQLNTAYTTLCDPLLRAGYLLTLHGHADPSHDETARLDDPSLMMEVLEAQEALESAESEEDVAVVKRDAEGRTAACVDRLEELFAKNAVDEAKEEVMRLRYWRGVVDAAHRWEKGGHVVLHH</sequence>
<evidence type="ECO:0000256" key="3">
    <source>
        <dbReference type="SAM" id="MobiDB-lite"/>
    </source>
</evidence>
<dbReference type="GO" id="GO:0051259">
    <property type="term" value="P:protein complex oligomerization"/>
    <property type="evidence" value="ECO:0007669"/>
    <property type="project" value="InterPro"/>
</dbReference>
<evidence type="ECO:0000256" key="1">
    <source>
        <dbReference type="ARBA" id="ARBA00010476"/>
    </source>
</evidence>
<dbReference type="GO" id="GO:0001671">
    <property type="term" value="F:ATPase activator activity"/>
    <property type="evidence" value="ECO:0007669"/>
    <property type="project" value="InterPro"/>
</dbReference>
<reference evidence="5 6" key="1">
    <citation type="submission" date="2019-10" db="EMBL/GenBank/DDBJ databases">
        <authorList>
            <person name="Palmer J.M."/>
        </authorList>
    </citation>
    <scope>NUCLEOTIDE SEQUENCE [LARGE SCALE GENOMIC DNA]</scope>
    <source>
        <strain evidence="5 6">TWF696</strain>
    </source>
</reference>
<dbReference type="Pfam" id="PF07743">
    <property type="entry name" value="HSCB_C"/>
    <property type="match status" value="1"/>
</dbReference>
<dbReference type="InterPro" id="IPR009073">
    <property type="entry name" value="HscB_oligo_C"/>
</dbReference>
<dbReference type="PANTHER" id="PTHR14021">
    <property type="entry name" value="IRON-SULFUR CLUSTER CO-CHAPERONE PROTEIN HSCB"/>
    <property type="match status" value="1"/>
</dbReference>
<feature type="compositionally biased region" description="Low complexity" evidence="3">
    <location>
        <begin position="47"/>
        <end position="74"/>
    </location>
</feature>
<name>A0AAV9UAT1_9PEZI</name>
<keyword evidence="2" id="KW-0143">Chaperone</keyword>
<comment type="caution">
    <text evidence="5">The sequence shown here is derived from an EMBL/GenBank/DDBJ whole genome shotgun (WGS) entry which is preliminary data.</text>
</comment>
<dbReference type="GO" id="GO:0044571">
    <property type="term" value="P:[2Fe-2S] cluster assembly"/>
    <property type="evidence" value="ECO:0007669"/>
    <property type="project" value="InterPro"/>
</dbReference>
<accession>A0AAV9UAT1</accession>
<proteinExistence type="inferred from homology"/>
<dbReference type="SUPFAM" id="SSF47144">
    <property type="entry name" value="HSC20 (HSCB), C-terminal oligomerisation domain"/>
    <property type="match status" value="1"/>
</dbReference>
<dbReference type="InterPro" id="IPR036386">
    <property type="entry name" value="HscB_C_sf"/>
</dbReference>
<gene>
    <name evidence="5" type="ORF">TWF696_001998</name>
</gene>
<feature type="region of interest" description="Disordered" evidence="3">
    <location>
        <begin position="25"/>
        <end position="74"/>
    </location>
</feature>
<dbReference type="GO" id="GO:0051087">
    <property type="term" value="F:protein-folding chaperone binding"/>
    <property type="evidence" value="ECO:0007669"/>
    <property type="project" value="InterPro"/>
</dbReference>
<evidence type="ECO:0000259" key="4">
    <source>
        <dbReference type="Pfam" id="PF07743"/>
    </source>
</evidence>
<dbReference type="Gene3D" id="1.20.1280.20">
    <property type="entry name" value="HscB, C-terminal domain"/>
    <property type="match status" value="1"/>
</dbReference>
<dbReference type="EMBL" id="JAVHNQ010000011">
    <property type="protein sequence ID" value="KAK6336445.1"/>
    <property type="molecule type" value="Genomic_DNA"/>
</dbReference>
<dbReference type="PANTHER" id="PTHR14021:SF15">
    <property type="entry name" value="IRON-SULFUR CLUSTER CO-CHAPERONE PROTEIN HSCB"/>
    <property type="match status" value="1"/>
</dbReference>
<protein>
    <recommendedName>
        <fullName evidence="4">Co-chaperone HscB C-terminal oligomerisation domain-containing protein</fullName>
    </recommendedName>
</protein>
<evidence type="ECO:0000313" key="5">
    <source>
        <dbReference type="EMBL" id="KAK6336445.1"/>
    </source>
</evidence>
<dbReference type="InterPro" id="IPR036869">
    <property type="entry name" value="J_dom_sf"/>
</dbReference>
<evidence type="ECO:0000313" key="6">
    <source>
        <dbReference type="Proteomes" id="UP001375240"/>
    </source>
</evidence>
<dbReference type="InterPro" id="IPR004640">
    <property type="entry name" value="HscB"/>
</dbReference>
<feature type="domain" description="Co-chaperone HscB C-terminal oligomerisation" evidence="4">
    <location>
        <begin position="172"/>
        <end position="240"/>
    </location>
</feature>
<keyword evidence="6" id="KW-1185">Reference proteome</keyword>
<dbReference type="SUPFAM" id="SSF46565">
    <property type="entry name" value="Chaperone J-domain"/>
    <property type="match status" value="1"/>
</dbReference>
<dbReference type="NCBIfam" id="TIGR00714">
    <property type="entry name" value="hscB"/>
    <property type="match status" value="1"/>
</dbReference>
<dbReference type="Gene3D" id="1.10.287.110">
    <property type="entry name" value="DnaJ domain"/>
    <property type="match status" value="1"/>
</dbReference>
<comment type="similarity">
    <text evidence="1">Belongs to the HscB family.</text>
</comment>
<organism evidence="5 6">
    <name type="scientific">Orbilia brochopaga</name>
    <dbReference type="NCBI Taxonomy" id="3140254"/>
    <lineage>
        <taxon>Eukaryota</taxon>
        <taxon>Fungi</taxon>
        <taxon>Dikarya</taxon>
        <taxon>Ascomycota</taxon>
        <taxon>Pezizomycotina</taxon>
        <taxon>Orbiliomycetes</taxon>
        <taxon>Orbiliales</taxon>
        <taxon>Orbiliaceae</taxon>
        <taxon>Orbilia</taxon>
    </lineage>
</organism>